<evidence type="ECO:0000256" key="12">
    <source>
        <dbReference type="SAM" id="MobiDB-lite"/>
    </source>
</evidence>
<feature type="region of interest" description="Disordered" evidence="12">
    <location>
        <begin position="193"/>
        <end position="226"/>
    </location>
</feature>
<reference evidence="15" key="1">
    <citation type="submission" date="2016-02" db="EMBL/GenBank/DDBJ databases">
        <title>Comparative genomics of biotechnologically important yeasts.</title>
        <authorList>
            <consortium name="DOE Joint Genome Institute"/>
            <person name="Riley R."/>
            <person name="Haridas S."/>
            <person name="Wolfe K.H."/>
            <person name="Lopes M.R."/>
            <person name="Hittinger C.T."/>
            <person name="Goker M."/>
            <person name="Salamov A."/>
            <person name="Wisecaver J."/>
            <person name="Long T.M."/>
            <person name="Aerts A.L."/>
            <person name="Barry K."/>
            <person name="Choi C."/>
            <person name="Clum A."/>
            <person name="Coughlan A.Y."/>
            <person name="Deshpande S."/>
            <person name="Douglass A.P."/>
            <person name="Hanson S.J."/>
            <person name="Klenk H.-P."/>
            <person name="Labutti K."/>
            <person name="Lapidus A."/>
            <person name="Lindquist E."/>
            <person name="Lipzen A."/>
            <person name="Meier-Kolthoff J.P."/>
            <person name="Ohm R.A."/>
            <person name="Otillar R.P."/>
            <person name="Pangilinan J."/>
            <person name="Peng Y."/>
            <person name="Rokas A."/>
            <person name="Rosa C.A."/>
            <person name="Scheuner C."/>
            <person name="Sibirny A.A."/>
            <person name="Slot J.C."/>
            <person name="Stielow J.B."/>
            <person name="Sun H."/>
            <person name="Kurtzman C.P."/>
            <person name="Blackwell M."/>
            <person name="Jeffries T.W."/>
            <person name="Grigoriev I.V."/>
        </authorList>
    </citation>
    <scope>NUCLEOTIDE SEQUENCE [LARGE SCALE GENOMIC DNA]</scope>
    <source>
        <strain evidence="15">NRRL Y-17796</strain>
    </source>
</reference>
<evidence type="ECO:0000256" key="2">
    <source>
        <dbReference type="ARBA" id="ARBA00008907"/>
    </source>
</evidence>
<evidence type="ECO:0000259" key="13">
    <source>
        <dbReference type="PROSITE" id="PS50103"/>
    </source>
</evidence>
<keyword evidence="9 11" id="KW-0539">Nucleus</keyword>
<feature type="zinc finger region" description="C3H1-type" evidence="10">
    <location>
        <begin position="147"/>
        <end position="169"/>
    </location>
</feature>
<protein>
    <recommendedName>
        <fullName evidence="11">mRNA 3'-end-processing protein</fullName>
    </recommendedName>
</protein>
<evidence type="ECO:0000256" key="6">
    <source>
        <dbReference type="ARBA" id="ARBA00022771"/>
    </source>
</evidence>
<sequence>MSDPVATARSDQYRFRFEDFLKKEYRYDTDPNRPVCKFYLTQHCPNGWSCPDRHTIPSNVTSSRHVCKHWLRGLCKKGDTCDFLHEYNLRRMPECTYFARSGQCAQGGECLYLHIDPLSKIPECPNYIRGFCRLGPNCPKRHVRRSMCLRYLAGFCPLGKKCPDTHPKFTSMGPEMRIRSDEEAAKYYLERRANTADASSASDGDDYEPDIPPIGSDDDSDYEPTL</sequence>
<feature type="domain" description="C3H1-type" evidence="13">
    <location>
        <begin position="147"/>
        <end position="169"/>
    </location>
</feature>
<dbReference type="SMART" id="SM00356">
    <property type="entry name" value="ZnF_C3H1"/>
    <property type="match status" value="5"/>
</dbReference>
<feature type="zinc finger region" description="C3H1-type" evidence="10">
    <location>
        <begin position="61"/>
        <end position="88"/>
    </location>
</feature>
<comment type="function">
    <text evidence="11">Component of the cleavage factor I (CF I) involved in pre-mRNA 3'-end processing.</text>
</comment>
<keyword evidence="3 11" id="KW-0507">mRNA processing</keyword>
<dbReference type="SUPFAM" id="SSF90229">
    <property type="entry name" value="CCCH zinc finger"/>
    <property type="match status" value="1"/>
</dbReference>
<dbReference type="InterPro" id="IPR045348">
    <property type="entry name" value="CPSF4/Yth1"/>
</dbReference>
<evidence type="ECO:0000256" key="7">
    <source>
        <dbReference type="ARBA" id="ARBA00022833"/>
    </source>
</evidence>
<feature type="domain" description="C3H1-type" evidence="13">
    <location>
        <begin position="89"/>
        <end position="117"/>
    </location>
</feature>
<accession>A0A1E4TDN2</accession>
<keyword evidence="4 10" id="KW-0479">Metal-binding</keyword>
<feature type="zinc finger region" description="C3H1-type" evidence="10">
    <location>
        <begin position="89"/>
        <end position="117"/>
    </location>
</feature>
<dbReference type="Pfam" id="PF14608">
    <property type="entry name" value="zf-CCCH_2"/>
    <property type="match status" value="1"/>
</dbReference>
<evidence type="ECO:0000256" key="1">
    <source>
        <dbReference type="ARBA" id="ARBA00004123"/>
    </source>
</evidence>
<dbReference type="InterPro" id="IPR000571">
    <property type="entry name" value="Znf_CCCH"/>
</dbReference>
<proteinExistence type="inferred from homology"/>
<feature type="zinc finger region" description="C3H1-type" evidence="10">
    <location>
        <begin position="118"/>
        <end position="145"/>
    </location>
</feature>
<dbReference type="AlphaFoldDB" id="A0A1E4TDN2"/>
<dbReference type="GO" id="GO:0031124">
    <property type="term" value="P:mRNA 3'-end processing"/>
    <property type="evidence" value="ECO:0007669"/>
    <property type="project" value="UniProtKB-UniRule"/>
</dbReference>
<dbReference type="OrthoDB" id="1914176at2759"/>
<keyword evidence="8 11" id="KW-0694">RNA-binding</keyword>
<dbReference type="EMBL" id="KV453842">
    <property type="protein sequence ID" value="ODV89864.1"/>
    <property type="molecule type" value="Genomic_DNA"/>
</dbReference>
<feature type="domain" description="C3H1-type" evidence="13">
    <location>
        <begin position="61"/>
        <end position="88"/>
    </location>
</feature>
<gene>
    <name evidence="14" type="ORF">CANCADRAFT_147751</name>
</gene>
<feature type="compositionally biased region" description="Acidic residues" evidence="12">
    <location>
        <begin position="216"/>
        <end position="226"/>
    </location>
</feature>
<keyword evidence="15" id="KW-1185">Reference proteome</keyword>
<dbReference type="GO" id="GO:0008270">
    <property type="term" value="F:zinc ion binding"/>
    <property type="evidence" value="ECO:0007669"/>
    <property type="project" value="UniProtKB-KW"/>
</dbReference>
<dbReference type="PROSITE" id="PS50103">
    <property type="entry name" value="ZF_C3H1"/>
    <property type="match status" value="5"/>
</dbReference>
<evidence type="ECO:0000256" key="11">
    <source>
        <dbReference type="RuleBase" id="RU369008"/>
    </source>
</evidence>
<dbReference type="GO" id="GO:0005829">
    <property type="term" value="C:cytosol"/>
    <property type="evidence" value="ECO:0007669"/>
    <property type="project" value="EnsemblFungi"/>
</dbReference>
<dbReference type="GO" id="GO:0003723">
    <property type="term" value="F:RNA binding"/>
    <property type="evidence" value="ECO:0007669"/>
    <property type="project" value="UniProtKB-UniRule"/>
</dbReference>
<organism evidence="14 15">
    <name type="scientific">Tortispora caseinolytica NRRL Y-17796</name>
    <dbReference type="NCBI Taxonomy" id="767744"/>
    <lineage>
        <taxon>Eukaryota</taxon>
        <taxon>Fungi</taxon>
        <taxon>Dikarya</taxon>
        <taxon>Ascomycota</taxon>
        <taxon>Saccharomycotina</taxon>
        <taxon>Trigonopsidomycetes</taxon>
        <taxon>Trigonopsidales</taxon>
        <taxon>Trigonopsidaceae</taxon>
        <taxon>Tortispora</taxon>
    </lineage>
</organism>
<evidence type="ECO:0000256" key="5">
    <source>
        <dbReference type="ARBA" id="ARBA00022737"/>
    </source>
</evidence>
<keyword evidence="7 10" id="KW-0862">Zinc</keyword>
<dbReference type="FunFam" id="4.10.1000.10:FF:000012">
    <property type="entry name" value="cleavage and polyadenylation specificity factor subunit 4"/>
    <property type="match status" value="1"/>
</dbReference>
<evidence type="ECO:0000256" key="10">
    <source>
        <dbReference type="PROSITE-ProRule" id="PRU00723"/>
    </source>
</evidence>
<feature type="zinc finger region" description="C3H1-type" evidence="10">
    <location>
        <begin position="30"/>
        <end position="57"/>
    </location>
</feature>
<dbReference type="PANTHER" id="PTHR23102:SF24">
    <property type="entry name" value="CLEAVAGE AND POLYADENYLATION SPECIFICITY FACTOR SUBUNIT 4"/>
    <property type="match status" value="1"/>
</dbReference>
<evidence type="ECO:0000256" key="4">
    <source>
        <dbReference type="ARBA" id="ARBA00022723"/>
    </source>
</evidence>
<dbReference type="GO" id="GO:0005847">
    <property type="term" value="C:mRNA cleavage and polyadenylation specificity factor complex"/>
    <property type="evidence" value="ECO:0007669"/>
    <property type="project" value="EnsemblFungi"/>
</dbReference>
<dbReference type="Pfam" id="PF00642">
    <property type="entry name" value="zf-CCCH"/>
    <property type="match status" value="2"/>
</dbReference>
<comment type="similarity">
    <text evidence="2 11">Belongs to the CPSF4/YTH1 family.</text>
</comment>
<evidence type="ECO:0000313" key="14">
    <source>
        <dbReference type="EMBL" id="ODV89864.1"/>
    </source>
</evidence>
<dbReference type="Proteomes" id="UP000095023">
    <property type="component" value="Unassembled WGS sequence"/>
</dbReference>
<name>A0A1E4TDN2_9ASCO</name>
<feature type="domain" description="C3H1-type" evidence="13">
    <location>
        <begin position="30"/>
        <end position="57"/>
    </location>
</feature>
<keyword evidence="6 10" id="KW-0863">Zinc-finger</keyword>
<keyword evidence="5 11" id="KW-0677">Repeat</keyword>
<evidence type="ECO:0000256" key="8">
    <source>
        <dbReference type="ARBA" id="ARBA00022884"/>
    </source>
</evidence>
<dbReference type="PANTHER" id="PTHR23102">
    <property type="entry name" value="CLEAVAGE AND POLYADENYLATION SPECIFICITY FACTOR SUBUNIT 4-RELATED"/>
    <property type="match status" value="1"/>
</dbReference>
<comment type="subcellular location">
    <subcellularLocation>
        <location evidence="1 11">Nucleus</location>
    </subcellularLocation>
</comment>
<dbReference type="Gene3D" id="4.10.1000.10">
    <property type="entry name" value="Zinc finger, CCCH-type"/>
    <property type="match status" value="2"/>
</dbReference>
<evidence type="ECO:0000256" key="9">
    <source>
        <dbReference type="ARBA" id="ARBA00023242"/>
    </source>
</evidence>
<evidence type="ECO:0000256" key="3">
    <source>
        <dbReference type="ARBA" id="ARBA00022664"/>
    </source>
</evidence>
<evidence type="ECO:0000313" key="15">
    <source>
        <dbReference type="Proteomes" id="UP000095023"/>
    </source>
</evidence>
<feature type="domain" description="C3H1-type" evidence="13">
    <location>
        <begin position="118"/>
        <end position="145"/>
    </location>
</feature>
<dbReference type="InterPro" id="IPR036855">
    <property type="entry name" value="Znf_CCCH_sf"/>
</dbReference>